<protein>
    <submittedName>
        <fullName evidence="2">Calexcitin-2-like 1</fullName>
    </submittedName>
</protein>
<evidence type="ECO:0000313" key="3">
    <source>
        <dbReference type="Proteomes" id="UP000747542"/>
    </source>
</evidence>
<dbReference type="AlphaFoldDB" id="A0A8J5JXU6"/>
<dbReference type="Gene3D" id="1.10.238.10">
    <property type="entry name" value="EF-hand"/>
    <property type="match status" value="1"/>
</dbReference>
<keyword evidence="3" id="KW-1185">Reference proteome</keyword>
<dbReference type="EMBL" id="JAHLQT010024020">
    <property type="protein sequence ID" value="KAG7165601.1"/>
    <property type="molecule type" value="Genomic_DNA"/>
</dbReference>
<gene>
    <name evidence="2" type="primary">cex-2-L1</name>
    <name evidence="2" type="ORF">Hamer_G013100</name>
</gene>
<evidence type="ECO:0000313" key="2">
    <source>
        <dbReference type="EMBL" id="KAG7165601.1"/>
    </source>
</evidence>
<dbReference type="GO" id="GO:0005509">
    <property type="term" value="F:calcium ion binding"/>
    <property type="evidence" value="ECO:0007669"/>
    <property type="project" value="InterPro"/>
</dbReference>
<feature type="domain" description="EF-hand" evidence="1">
    <location>
        <begin position="61"/>
        <end position="96"/>
    </location>
</feature>
<dbReference type="InterPro" id="IPR011992">
    <property type="entry name" value="EF-hand-dom_pair"/>
</dbReference>
<sequence length="155" mass="18567">MKNIWLAVRRHVDEDQDEQVTRVEWMMLWEEIEKQSRNSPPEESTQLKVNPEKIIRKPPEWMRDYFYYKFMMLDAAGDGVLDEDEFVYMMTQYGASEQDAKKSWFLMAKGRRVLTREVFEELCEQFFLSDDPNDPGTYLSARLYFIPGEQRDTAP</sequence>
<proteinExistence type="predicted"/>
<dbReference type="PROSITE" id="PS50222">
    <property type="entry name" value="EF_HAND_2"/>
    <property type="match status" value="1"/>
</dbReference>
<organism evidence="2 3">
    <name type="scientific">Homarus americanus</name>
    <name type="common">American lobster</name>
    <dbReference type="NCBI Taxonomy" id="6706"/>
    <lineage>
        <taxon>Eukaryota</taxon>
        <taxon>Metazoa</taxon>
        <taxon>Ecdysozoa</taxon>
        <taxon>Arthropoda</taxon>
        <taxon>Crustacea</taxon>
        <taxon>Multicrustacea</taxon>
        <taxon>Malacostraca</taxon>
        <taxon>Eumalacostraca</taxon>
        <taxon>Eucarida</taxon>
        <taxon>Decapoda</taxon>
        <taxon>Pleocyemata</taxon>
        <taxon>Astacidea</taxon>
        <taxon>Nephropoidea</taxon>
        <taxon>Nephropidae</taxon>
        <taxon>Homarus</taxon>
    </lineage>
</organism>
<dbReference type="Proteomes" id="UP000747542">
    <property type="component" value="Unassembled WGS sequence"/>
</dbReference>
<name>A0A8J5JXU6_HOMAM</name>
<reference evidence="2" key="1">
    <citation type="journal article" date="2021" name="Sci. Adv.">
        <title>The American lobster genome reveals insights on longevity, neural, and immune adaptations.</title>
        <authorList>
            <person name="Polinski J.M."/>
            <person name="Zimin A.V."/>
            <person name="Clark K.F."/>
            <person name="Kohn A.B."/>
            <person name="Sadowski N."/>
            <person name="Timp W."/>
            <person name="Ptitsyn A."/>
            <person name="Khanna P."/>
            <person name="Romanova D.Y."/>
            <person name="Williams P."/>
            <person name="Greenwood S.J."/>
            <person name="Moroz L.L."/>
            <person name="Walt D.R."/>
            <person name="Bodnar A.G."/>
        </authorList>
    </citation>
    <scope>NUCLEOTIDE SEQUENCE</scope>
    <source>
        <strain evidence="2">GMGI-L3</strain>
    </source>
</reference>
<comment type="caution">
    <text evidence="2">The sequence shown here is derived from an EMBL/GenBank/DDBJ whole genome shotgun (WGS) entry which is preliminary data.</text>
</comment>
<dbReference type="SUPFAM" id="SSF47473">
    <property type="entry name" value="EF-hand"/>
    <property type="match status" value="1"/>
</dbReference>
<evidence type="ECO:0000259" key="1">
    <source>
        <dbReference type="PROSITE" id="PS50222"/>
    </source>
</evidence>
<dbReference type="InterPro" id="IPR002048">
    <property type="entry name" value="EF_hand_dom"/>
</dbReference>
<accession>A0A8J5JXU6</accession>